<proteinExistence type="predicted"/>
<organism evidence="2 3">
    <name type="scientific">Gordonia terrae C-6</name>
    <dbReference type="NCBI Taxonomy" id="1316928"/>
    <lineage>
        <taxon>Bacteria</taxon>
        <taxon>Bacillati</taxon>
        <taxon>Actinomycetota</taxon>
        <taxon>Actinomycetes</taxon>
        <taxon>Mycobacteriales</taxon>
        <taxon>Gordoniaceae</taxon>
        <taxon>Gordonia</taxon>
    </lineage>
</organism>
<dbReference type="PATRIC" id="fig|1316928.3.peg.789"/>
<dbReference type="InterPro" id="IPR000873">
    <property type="entry name" value="AMP-dep_synth/lig_dom"/>
</dbReference>
<evidence type="ECO:0000259" key="1">
    <source>
        <dbReference type="Pfam" id="PF00501"/>
    </source>
</evidence>
<comment type="caution">
    <text evidence="2">The sequence shown here is derived from an EMBL/GenBank/DDBJ whole genome shotgun (WGS) entry which is preliminary data.</text>
</comment>
<evidence type="ECO:0000313" key="3">
    <source>
        <dbReference type="Proteomes" id="UP000013569"/>
    </source>
</evidence>
<dbReference type="RefSeq" id="WP_010841253.1">
    <property type="nucleotide sequence ID" value="NZ_AQPW01000003.1"/>
</dbReference>
<name>R7YDH5_9ACTN</name>
<accession>R7YDH5</accession>
<gene>
    <name evidence="2" type="ORF">GTC6_03900</name>
</gene>
<dbReference type="Pfam" id="PF00501">
    <property type="entry name" value="AMP-binding"/>
    <property type="match status" value="1"/>
</dbReference>
<dbReference type="Proteomes" id="UP000013569">
    <property type="component" value="Unassembled WGS sequence"/>
</dbReference>
<dbReference type="Gene3D" id="3.40.50.12780">
    <property type="entry name" value="N-terminal domain of ligase-like"/>
    <property type="match status" value="1"/>
</dbReference>
<dbReference type="InterPro" id="IPR042099">
    <property type="entry name" value="ANL_N_sf"/>
</dbReference>
<keyword evidence="2" id="KW-0436">Ligase</keyword>
<sequence length="136" mass="14137">MPMFHAGAALQIVADTAGGCSIRVVRDYDQADGMTECCAVATVLAPEDHRRALRSDPGVLASAGRPVIGSAVKVVSRDGVELPAGAVGEVLVHGEQLMSGYWVLTTPPVRRWSMAGCTPGTPATSMRRVFSSSPTG</sequence>
<protein>
    <submittedName>
        <fullName evidence="2">Acyl-CoA synthetases (AMP-forming)/AMP-acid ligases II</fullName>
    </submittedName>
</protein>
<reference evidence="2 3" key="1">
    <citation type="journal article" date="2013" name="Genome Announc.">
        <title>Draft Genome Sequence of a Benzothiophene-Desulfurizing Bacterium, Gordona terrae Strain C-6.</title>
        <authorList>
            <person name="Wang W."/>
            <person name="Ma T."/>
            <person name="Ren Y."/>
            <person name="Li G."/>
        </authorList>
    </citation>
    <scope>NUCLEOTIDE SEQUENCE [LARGE SCALE GENOMIC DNA]</scope>
    <source>
        <strain evidence="2 3">C-6</strain>
    </source>
</reference>
<evidence type="ECO:0000313" key="2">
    <source>
        <dbReference type="EMBL" id="EON34090.1"/>
    </source>
</evidence>
<dbReference type="AlphaFoldDB" id="R7YDH5"/>
<dbReference type="GO" id="GO:0016874">
    <property type="term" value="F:ligase activity"/>
    <property type="evidence" value="ECO:0007669"/>
    <property type="project" value="UniProtKB-KW"/>
</dbReference>
<dbReference type="EMBL" id="AQPW01000003">
    <property type="protein sequence ID" value="EON34090.1"/>
    <property type="molecule type" value="Genomic_DNA"/>
</dbReference>
<feature type="domain" description="AMP-dependent synthetase/ligase" evidence="1">
    <location>
        <begin position="33"/>
        <end position="102"/>
    </location>
</feature>
<dbReference type="SUPFAM" id="SSF56801">
    <property type="entry name" value="Acetyl-CoA synthetase-like"/>
    <property type="match status" value="1"/>
</dbReference>